<dbReference type="PANTHER" id="PTHR48100:SF1">
    <property type="entry name" value="HISTIDINE PHOSPHATASE FAMILY PROTEIN-RELATED"/>
    <property type="match status" value="1"/>
</dbReference>
<evidence type="ECO:0000313" key="6">
    <source>
        <dbReference type="EMBL" id="UJO15801.1"/>
    </source>
</evidence>
<dbReference type="PANTHER" id="PTHR48100">
    <property type="entry name" value="BROAD-SPECIFICITY PHOSPHATASE YOR283W-RELATED"/>
    <property type="match status" value="1"/>
</dbReference>
<dbReference type="GO" id="GO:0005506">
    <property type="term" value="F:iron ion binding"/>
    <property type="evidence" value="ECO:0007669"/>
    <property type="project" value="InterPro"/>
</dbReference>
<dbReference type="AlphaFoldDB" id="A0A9Q8LE05"/>
<dbReference type="InterPro" id="IPR029033">
    <property type="entry name" value="His_PPase_superfam"/>
</dbReference>
<sequence>MAPKGKAAKKVTTPAPGTKTAQPPAWPHMQPVLPPEDLALEVLLQDQILTIPRLWTAGLCKSYVGFLSQLQLTTTPGKPKKGDAVRVNDRFQVDDPNFAEQLWSGTALKDLVSKAVIEGVGLSDTARRELWGGEVSGLNSNIRIYRYSKGQFFDQHYDDSNSVVLPSSATPESIPAKTTWTLLLYLSSSATGCKGGETVFYPDPPNKREATPPPIIAELEVGMALLHRHGKDCMLHEGREVTEGENSAIVIALLTLWFLLSGIWSTPKDDSMGSTHPRKPLYKYEVVHGLFLQDDPKTDWNTFEYMKHNFGLISQPYPSDTSATAHDSDWLRFSRFITHLNSAAPEGSSYKLFYLGRHGEGFHNVAESKYGTQLWDDYWSKLEGDGELFWSDAHLTKVGESQALEAHNFMGTQISWANMPAPEAYVVSPMFRCLQTASITFEKLALPEGKEFKPVIKELAREVLGVHTCDRRSTKGYIREHFLGWEFEEGFREEDELWLPDHRETHEEHDVRTTELLDEIFEEHEGKMVTSLTIHSGAIASHLRVIGHREFKLPTGGMIPVLVKATRV</sequence>
<proteinExistence type="predicted"/>
<dbReference type="Pfam" id="PF13640">
    <property type="entry name" value="2OG-FeII_Oxy_3"/>
    <property type="match status" value="1"/>
</dbReference>
<dbReference type="SMART" id="SM00702">
    <property type="entry name" value="P4Hc"/>
    <property type="match status" value="1"/>
</dbReference>
<dbReference type="InterPro" id="IPR044862">
    <property type="entry name" value="Pro_4_hyd_alph_FE2OG_OXY"/>
</dbReference>
<dbReference type="OrthoDB" id="69177at2759"/>
<name>A0A9Q8LE05_PASFU</name>
<dbReference type="InterPro" id="IPR050275">
    <property type="entry name" value="PGM_Phosphatase"/>
</dbReference>
<evidence type="ECO:0000259" key="5">
    <source>
        <dbReference type="SMART" id="SM00702"/>
    </source>
</evidence>
<dbReference type="GO" id="GO:0051213">
    <property type="term" value="F:dioxygenase activity"/>
    <property type="evidence" value="ECO:0007669"/>
    <property type="project" value="UniProtKB-KW"/>
</dbReference>
<comment type="cofactor">
    <cofactor evidence="1">
        <name>L-ascorbate</name>
        <dbReference type="ChEBI" id="CHEBI:38290"/>
    </cofactor>
</comment>
<organism evidence="6 7">
    <name type="scientific">Passalora fulva</name>
    <name type="common">Tomato leaf mold</name>
    <name type="synonym">Cladosporium fulvum</name>
    <dbReference type="NCBI Taxonomy" id="5499"/>
    <lineage>
        <taxon>Eukaryota</taxon>
        <taxon>Fungi</taxon>
        <taxon>Dikarya</taxon>
        <taxon>Ascomycota</taxon>
        <taxon>Pezizomycotina</taxon>
        <taxon>Dothideomycetes</taxon>
        <taxon>Dothideomycetidae</taxon>
        <taxon>Mycosphaerellales</taxon>
        <taxon>Mycosphaerellaceae</taxon>
        <taxon>Fulvia</taxon>
    </lineage>
</organism>
<dbReference type="Proteomes" id="UP000756132">
    <property type="component" value="Chromosome 4"/>
</dbReference>
<evidence type="ECO:0000256" key="4">
    <source>
        <dbReference type="SAM" id="MobiDB-lite"/>
    </source>
</evidence>
<accession>A0A9Q8LE05</accession>
<gene>
    <name evidence="6" type="ORF">CLAFUR5_04497</name>
</gene>
<keyword evidence="3" id="KW-0560">Oxidoreductase</keyword>
<dbReference type="GO" id="GO:0031418">
    <property type="term" value="F:L-ascorbic acid binding"/>
    <property type="evidence" value="ECO:0007669"/>
    <property type="project" value="InterPro"/>
</dbReference>
<dbReference type="FunFam" id="2.60.120.620:FF:000021">
    <property type="entry name" value="WGS project CABT00000000 data, contig 2.8"/>
    <property type="match status" value="1"/>
</dbReference>
<dbReference type="CDD" id="cd07067">
    <property type="entry name" value="HP_PGM_like"/>
    <property type="match status" value="1"/>
</dbReference>
<evidence type="ECO:0000313" key="7">
    <source>
        <dbReference type="Proteomes" id="UP000756132"/>
    </source>
</evidence>
<keyword evidence="2" id="KW-0223">Dioxygenase</keyword>
<dbReference type="EMBL" id="CP090166">
    <property type="protein sequence ID" value="UJO15801.1"/>
    <property type="molecule type" value="Genomic_DNA"/>
</dbReference>
<dbReference type="SMART" id="SM00855">
    <property type="entry name" value="PGAM"/>
    <property type="match status" value="1"/>
</dbReference>
<dbReference type="GeneID" id="71984375"/>
<dbReference type="GO" id="GO:0005737">
    <property type="term" value="C:cytoplasm"/>
    <property type="evidence" value="ECO:0007669"/>
    <property type="project" value="TreeGrafter"/>
</dbReference>
<dbReference type="Gene3D" id="3.40.50.1240">
    <property type="entry name" value="Phosphoglycerate mutase-like"/>
    <property type="match status" value="1"/>
</dbReference>
<dbReference type="GO" id="GO:0016791">
    <property type="term" value="F:phosphatase activity"/>
    <property type="evidence" value="ECO:0007669"/>
    <property type="project" value="TreeGrafter"/>
</dbReference>
<dbReference type="KEGG" id="ffu:CLAFUR5_04497"/>
<dbReference type="Pfam" id="PF00300">
    <property type="entry name" value="His_Phos_1"/>
    <property type="match status" value="1"/>
</dbReference>
<evidence type="ECO:0000256" key="3">
    <source>
        <dbReference type="ARBA" id="ARBA00023002"/>
    </source>
</evidence>
<reference evidence="6" key="1">
    <citation type="submission" date="2021-12" db="EMBL/GenBank/DDBJ databases">
        <authorList>
            <person name="Zaccaron A."/>
            <person name="Stergiopoulos I."/>
        </authorList>
    </citation>
    <scope>NUCLEOTIDE SEQUENCE</scope>
    <source>
        <strain evidence="6">Race5_Kim</strain>
    </source>
</reference>
<feature type="domain" description="Prolyl 4-hydroxylase alpha subunit" evidence="5">
    <location>
        <begin position="46"/>
        <end position="254"/>
    </location>
</feature>
<dbReference type="InterPro" id="IPR013078">
    <property type="entry name" value="His_Pase_superF_clade-1"/>
</dbReference>
<dbReference type="SUPFAM" id="SSF53254">
    <property type="entry name" value="Phosphoglycerate mutase-like"/>
    <property type="match status" value="1"/>
</dbReference>
<reference evidence="6" key="2">
    <citation type="journal article" date="2022" name="Microb. Genom.">
        <title>A chromosome-scale genome assembly of the tomato pathogen Cladosporium fulvum reveals a compartmentalized genome architecture and the presence of a dispensable chromosome.</title>
        <authorList>
            <person name="Zaccaron A.Z."/>
            <person name="Chen L.H."/>
            <person name="Samaras A."/>
            <person name="Stergiopoulos I."/>
        </authorList>
    </citation>
    <scope>NUCLEOTIDE SEQUENCE</scope>
    <source>
        <strain evidence="6">Race5_Kim</strain>
    </source>
</reference>
<dbReference type="GO" id="GO:0016705">
    <property type="term" value="F:oxidoreductase activity, acting on paired donors, with incorporation or reduction of molecular oxygen"/>
    <property type="evidence" value="ECO:0007669"/>
    <property type="project" value="InterPro"/>
</dbReference>
<evidence type="ECO:0000256" key="1">
    <source>
        <dbReference type="ARBA" id="ARBA00001961"/>
    </source>
</evidence>
<evidence type="ECO:0000256" key="2">
    <source>
        <dbReference type="ARBA" id="ARBA00022964"/>
    </source>
</evidence>
<feature type="region of interest" description="Disordered" evidence="4">
    <location>
        <begin position="1"/>
        <end position="26"/>
    </location>
</feature>
<keyword evidence="7" id="KW-1185">Reference proteome</keyword>
<protein>
    <submittedName>
        <fullName evidence="6">Phosphoglycerate mutase</fullName>
    </submittedName>
</protein>
<dbReference type="Gene3D" id="2.60.120.620">
    <property type="entry name" value="q2cbj1_9rhob like domain"/>
    <property type="match status" value="1"/>
</dbReference>
<dbReference type="InterPro" id="IPR006620">
    <property type="entry name" value="Pro_4_hyd_alph"/>
</dbReference>
<dbReference type="RefSeq" id="XP_047760167.1">
    <property type="nucleotide sequence ID" value="XM_047903645.1"/>
</dbReference>